<reference evidence="5 6" key="1">
    <citation type="submission" date="2017-08" db="EMBL/GenBank/DDBJ databases">
        <title>Phylogentic analysis of Mycobacterium avium complex whole genomes.</title>
        <authorList>
            <person name="Caverly L.J."/>
            <person name="Spilker T."/>
            <person name="LiPuma J."/>
        </authorList>
    </citation>
    <scope>NUCLEOTIDE SEQUENCE [LARGE SCALE GENOMIC DNA]</scope>
    <source>
        <strain evidence="5 6">FLAC0026</strain>
    </source>
</reference>
<dbReference type="KEGG" id="mmal:CKJ54_11385"/>
<feature type="compositionally biased region" description="Low complexity" evidence="2">
    <location>
        <begin position="366"/>
        <end position="383"/>
    </location>
</feature>
<name>A0AAC9VUG4_9MYCO</name>
<organism evidence="5 6">
    <name type="scientific">Mycobacterium marseillense</name>
    <dbReference type="NCBI Taxonomy" id="701042"/>
    <lineage>
        <taxon>Bacteria</taxon>
        <taxon>Bacillati</taxon>
        <taxon>Actinomycetota</taxon>
        <taxon>Actinomycetes</taxon>
        <taxon>Mycobacteriales</taxon>
        <taxon>Mycobacteriaceae</taxon>
        <taxon>Mycobacterium</taxon>
        <taxon>Mycobacterium avium complex (MAC)</taxon>
    </lineage>
</organism>
<dbReference type="FunFam" id="1.20.1260.20:FF:000001">
    <property type="entry name" value="PPE family protein PPE41"/>
    <property type="match status" value="1"/>
</dbReference>
<accession>A0AAC9VUG4</accession>
<keyword evidence="3" id="KW-1133">Transmembrane helix</keyword>
<evidence type="ECO:0000256" key="3">
    <source>
        <dbReference type="SAM" id="Phobius"/>
    </source>
</evidence>
<feature type="region of interest" description="Disordered" evidence="2">
    <location>
        <begin position="420"/>
        <end position="459"/>
    </location>
</feature>
<evidence type="ECO:0000313" key="5">
    <source>
        <dbReference type="EMBL" id="ASW90408.1"/>
    </source>
</evidence>
<dbReference type="PANTHER" id="PTHR46766">
    <property type="entry name" value="GLUTAMINE-RICH PROTEIN 2"/>
    <property type="match status" value="1"/>
</dbReference>
<dbReference type="Proteomes" id="UP000216246">
    <property type="component" value="Chromosome"/>
</dbReference>
<dbReference type="InterPro" id="IPR038332">
    <property type="entry name" value="PPE_sf"/>
</dbReference>
<dbReference type="AlphaFoldDB" id="A0AAC9VUG4"/>
<dbReference type="SUPFAM" id="SSF140459">
    <property type="entry name" value="PE/PPE dimer-like"/>
    <property type="match status" value="1"/>
</dbReference>
<dbReference type="EMBL" id="CP023147">
    <property type="protein sequence ID" value="ASW90408.1"/>
    <property type="molecule type" value="Genomic_DNA"/>
</dbReference>
<dbReference type="Pfam" id="PF00823">
    <property type="entry name" value="PPE"/>
    <property type="match status" value="1"/>
</dbReference>
<evidence type="ECO:0000256" key="2">
    <source>
        <dbReference type="SAM" id="MobiDB-lite"/>
    </source>
</evidence>
<feature type="compositionally biased region" description="Pro residues" evidence="2">
    <location>
        <begin position="384"/>
        <end position="394"/>
    </location>
</feature>
<dbReference type="PANTHER" id="PTHR46766:SF1">
    <property type="entry name" value="GLUTAMINE-RICH PROTEIN 2"/>
    <property type="match status" value="1"/>
</dbReference>
<feature type="compositionally biased region" description="Basic residues" evidence="2">
    <location>
        <begin position="449"/>
        <end position="458"/>
    </location>
</feature>
<evidence type="ECO:0000313" key="6">
    <source>
        <dbReference type="Proteomes" id="UP000216246"/>
    </source>
</evidence>
<keyword evidence="3" id="KW-0812">Transmembrane</keyword>
<dbReference type="InterPro" id="IPR000030">
    <property type="entry name" value="PPE_dom"/>
</dbReference>
<feature type="compositionally biased region" description="Low complexity" evidence="2">
    <location>
        <begin position="421"/>
        <end position="448"/>
    </location>
</feature>
<comment type="similarity">
    <text evidence="1">Belongs to the mycobacterial PPE family.</text>
</comment>
<feature type="domain" description="PPE" evidence="4">
    <location>
        <begin position="6"/>
        <end position="167"/>
    </location>
</feature>
<sequence>MTAPVWMAFPPEIHSALLSSGPGPGPLLAAAAAWNSLSAEYASSADELAALLGRVQAGAWEGPSSAQYVAAHAPYVAWMLQASADSAAIATAQETTATAYAAALAAMPTLGELAANHAMHAVLVSTNFFGVNTIPIALNEADYSRMWVQAATTMTIYDSVSTTAVAASPQTTVAPQIMNGDMGNGGGMNGGGGVNGGGMGNMPGMGTTLPTTPEQWWQAIFPGIFNPFSPNSFQNMVPSLATFLPRAEAMLAGYASNPVQFLQAIILLGTQFVVHRTLYLIWLILFNPVGLIGFALSNPIYTLALTAPLVAVPMGAAGGLAGLAGLAAIPTPVTPVPVDGAPIPVVNVPTVPAAGVAPTISSAPLSTSAPSPAPVATPAAPASPAGPAPPPPVMGPETTMAAQNFISPYLVGALGTPAESKQAARAQKPAGADAAGGATATAPAGKKQGAQRRRRKTSTRIDRGYRYEFLDPELDAELVGVASSSVPGQANSAMGSDLTAGSLGATTATGTTQRAAGLTRLADDTYGGALTAPMTPSNWRLSTD</sequence>
<feature type="transmembrane region" description="Helical" evidence="3">
    <location>
        <begin position="303"/>
        <end position="329"/>
    </location>
</feature>
<dbReference type="RefSeq" id="WP_095577120.1">
    <property type="nucleotide sequence ID" value="NZ_CP023147.1"/>
</dbReference>
<keyword evidence="3" id="KW-0472">Membrane</keyword>
<dbReference type="Gene3D" id="1.20.1260.20">
    <property type="entry name" value="PPE superfamily"/>
    <property type="match status" value="1"/>
</dbReference>
<evidence type="ECO:0000256" key="1">
    <source>
        <dbReference type="ARBA" id="ARBA00010652"/>
    </source>
</evidence>
<proteinExistence type="inferred from homology"/>
<feature type="region of interest" description="Disordered" evidence="2">
    <location>
        <begin position="366"/>
        <end position="397"/>
    </location>
</feature>
<dbReference type="GO" id="GO:0052572">
    <property type="term" value="P:response to host immune response"/>
    <property type="evidence" value="ECO:0007669"/>
    <property type="project" value="TreeGrafter"/>
</dbReference>
<evidence type="ECO:0000259" key="4">
    <source>
        <dbReference type="Pfam" id="PF00823"/>
    </source>
</evidence>
<gene>
    <name evidence="5" type="ORF">CKJ54_11385</name>
</gene>
<feature type="transmembrane region" description="Helical" evidence="3">
    <location>
        <begin position="278"/>
        <end position="296"/>
    </location>
</feature>
<protein>
    <submittedName>
        <fullName evidence="5">PPE family protein</fullName>
    </submittedName>
</protein>